<dbReference type="Proteomes" id="UP000324748">
    <property type="component" value="Unassembled WGS sequence"/>
</dbReference>
<feature type="signal peptide" evidence="1">
    <location>
        <begin position="1"/>
        <end position="32"/>
    </location>
</feature>
<feature type="chain" id="PRO_5036138221" description="Secreted protein" evidence="1">
    <location>
        <begin position="33"/>
        <end position="144"/>
    </location>
</feature>
<evidence type="ECO:0008006" key="7">
    <source>
        <dbReference type="Google" id="ProtNLM"/>
    </source>
</evidence>
<protein>
    <recommendedName>
        <fullName evidence="7">Secreted protein</fullName>
    </recommendedName>
</protein>
<evidence type="ECO:0000313" key="3">
    <source>
        <dbReference type="EMBL" id="KAA1078670.1"/>
    </source>
</evidence>
<gene>
    <name evidence="2" type="ORF">PGT21_016443</name>
    <name evidence="3" type="ORF">PGTUg99_010508</name>
    <name evidence="4" type="ORF">PGTUg99_014687</name>
</gene>
<keyword evidence="5" id="KW-1185">Reference proteome</keyword>
<keyword evidence="1" id="KW-0732">Signal</keyword>
<sequence length="144" mass="16534">MFLVNLLQRGYVTSTVILIALVITLHSDQVAASTQTCETYFGPGKDPQRYYCSRENIRYSCAFDSCKEGGKPWSSFYFQNCFLIKNNKPITTKPKDKVYPIQYHSRDEGFGGTIRAQDRKTRAWYSCTYEPYTLNSHRPSANNG</sequence>
<evidence type="ECO:0000313" key="2">
    <source>
        <dbReference type="EMBL" id="KAA1065949.1"/>
    </source>
</evidence>
<comment type="caution">
    <text evidence="4">The sequence shown here is derived from an EMBL/GenBank/DDBJ whole genome shotgun (WGS) entry which is preliminary data.</text>
</comment>
<evidence type="ECO:0000313" key="5">
    <source>
        <dbReference type="Proteomes" id="UP000324748"/>
    </source>
</evidence>
<evidence type="ECO:0000256" key="1">
    <source>
        <dbReference type="SAM" id="SignalP"/>
    </source>
</evidence>
<organism evidence="4 6">
    <name type="scientific">Puccinia graminis f. sp. tritici</name>
    <dbReference type="NCBI Taxonomy" id="56615"/>
    <lineage>
        <taxon>Eukaryota</taxon>
        <taxon>Fungi</taxon>
        <taxon>Dikarya</taxon>
        <taxon>Basidiomycota</taxon>
        <taxon>Pucciniomycotina</taxon>
        <taxon>Pucciniomycetes</taxon>
        <taxon>Pucciniales</taxon>
        <taxon>Pucciniaceae</taxon>
        <taxon>Puccinia</taxon>
    </lineage>
</organism>
<accession>A0A5B0RY61</accession>
<reference evidence="5 6" key="1">
    <citation type="submission" date="2019-05" db="EMBL/GenBank/DDBJ databases">
        <title>Emergence of the Ug99 lineage of the wheat stem rust pathogen through somatic hybridization.</title>
        <authorList>
            <person name="Li F."/>
            <person name="Upadhyaya N.M."/>
            <person name="Sperschneider J."/>
            <person name="Matny O."/>
            <person name="Nguyen-Phuc H."/>
            <person name="Mago R."/>
            <person name="Raley C."/>
            <person name="Miller M.E."/>
            <person name="Silverstein K.A.T."/>
            <person name="Henningsen E."/>
            <person name="Hirsch C.D."/>
            <person name="Visser B."/>
            <person name="Pretorius Z.A."/>
            <person name="Steffenson B.J."/>
            <person name="Schwessinger B."/>
            <person name="Dodds P.N."/>
            <person name="Figueroa M."/>
        </authorList>
    </citation>
    <scope>NUCLEOTIDE SEQUENCE [LARGE SCALE GENOMIC DNA]</scope>
    <source>
        <strain evidence="2">21-0</strain>
        <strain evidence="4 6">Ug99</strain>
    </source>
</reference>
<name>A0A5B0RY61_PUCGR</name>
<proteinExistence type="predicted"/>
<dbReference type="EMBL" id="VSWC01000196">
    <property type="protein sequence ID" value="KAA1065949.1"/>
    <property type="molecule type" value="Genomic_DNA"/>
</dbReference>
<dbReference type="Proteomes" id="UP000325313">
    <property type="component" value="Unassembled WGS sequence"/>
</dbReference>
<dbReference type="EMBL" id="VDEP01000448">
    <property type="protein sequence ID" value="KAA1078670.1"/>
    <property type="molecule type" value="Genomic_DNA"/>
</dbReference>
<evidence type="ECO:0000313" key="4">
    <source>
        <dbReference type="EMBL" id="KAA1130517.1"/>
    </source>
</evidence>
<dbReference type="AlphaFoldDB" id="A0A5B0RY61"/>
<evidence type="ECO:0000313" key="6">
    <source>
        <dbReference type="Proteomes" id="UP000325313"/>
    </source>
</evidence>
<dbReference type="OrthoDB" id="10396032at2759"/>
<dbReference type="EMBL" id="VDEP01000108">
    <property type="protein sequence ID" value="KAA1130517.1"/>
    <property type="molecule type" value="Genomic_DNA"/>
</dbReference>